<dbReference type="Pfam" id="PF13715">
    <property type="entry name" value="CarbopepD_reg_2"/>
    <property type="match status" value="1"/>
</dbReference>
<evidence type="ECO:0000259" key="9">
    <source>
        <dbReference type="Pfam" id="PF07715"/>
    </source>
</evidence>
<evidence type="ECO:0000313" key="11">
    <source>
        <dbReference type="EMBL" id="SHL64644.1"/>
    </source>
</evidence>
<dbReference type="PANTHER" id="PTHR30442:SF0">
    <property type="entry name" value="FE(3+) DICITRATE TRANSPORT PROTEIN FECA"/>
    <property type="match status" value="1"/>
</dbReference>
<dbReference type="InterPro" id="IPR036942">
    <property type="entry name" value="Beta-barrel_TonB_sf"/>
</dbReference>
<keyword evidence="3 7" id="KW-1134">Transmembrane beta strand</keyword>
<feature type="chain" id="PRO_5009924514" evidence="8">
    <location>
        <begin position="27"/>
        <end position="884"/>
    </location>
</feature>
<dbReference type="EMBL" id="FRAT01000013">
    <property type="protein sequence ID" value="SHL64644.1"/>
    <property type="molecule type" value="Genomic_DNA"/>
</dbReference>
<keyword evidence="8" id="KW-0732">Signal</keyword>
<comment type="similarity">
    <text evidence="7">Belongs to the TonB-dependent receptor family.</text>
</comment>
<evidence type="ECO:0000256" key="5">
    <source>
        <dbReference type="ARBA" id="ARBA00023136"/>
    </source>
</evidence>
<keyword evidence="4 7" id="KW-0812">Transmembrane</keyword>
<evidence type="ECO:0000313" key="10">
    <source>
        <dbReference type="EMBL" id="SFC61760.1"/>
    </source>
</evidence>
<comment type="caution">
    <text evidence="11">The sequence shown here is derived from an EMBL/GenBank/DDBJ whole genome shotgun (WGS) entry which is preliminary data.</text>
</comment>
<dbReference type="RefSeq" id="WP_083569778.1">
    <property type="nucleotide sequence ID" value="NZ_FOKU01000015.1"/>
</dbReference>
<dbReference type="AlphaFoldDB" id="A0A1M7CBQ1"/>
<evidence type="ECO:0000256" key="2">
    <source>
        <dbReference type="ARBA" id="ARBA00022448"/>
    </source>
</evidence>
<dbReference type="InterPro" id="IPR012910">
    <property type="entry name" value="Plug_dom"/>
</dbReference>
<keyword evidence="5 7" id="KW-0472">Membrane</keyword>
<dbReference type="EMBL" id="FOKU01000015">
    <property type="protein sequence ID" value="SFC61760.1"/>
    <property type="molecule type" value="Genomic_DNA"/>
</dbReference>
<reference evidence="11 12" key="1">
    <citation type="submission" date="2016-11" db="EMBL/GenBank/DDBJ databases">
        <authorList>
            <person name="Varghese N."/>
            <person name="Submissions S."/>
        </authorList>
    </citation>
    <scope>NUCLEOTIDE SEQUENCE [LARGE SCALE GENOMIC DNA]</scope>
    <source>
        <strain evidence="11 12">CGMCC 1.12174</strain>
        <strain evidence="10 13">DSM 26351</strain>
    </source>
</reference>
<organism evidence="11 12">
    <name type="scientific">Flagellimonas taeanensis</name>
    <dbReference type="NCBI Taxonomy" id="1005926"/>
    <lineage>
        <taxon>Bacteria</taxon>
        <taxon>Pseudomonadati</taxon>
        <taxon>Bacteroidota</taxon>
        <taxon>Flavobacteriia</taxon>
        <taxon>Flavobacteriales</taxon>
        <taxon>Flavobacteriaceae</taxon>
        <taxon>Flagellimonas</taxon>
    </lineage>
</organism>
<evidence type="ECO:0000256" key="3">
    <source>
        <dbReference type="ARBA" id="ARBA00022452"/>
    </source>
</evidence>
<dbReference type="Proteomes" id="UP000198940">
    <property type="component" value="Unassembled WGS sequence"/>
</dbReference>
<protein>
    <submittedName>
        <fullName evidence="11">Fe(3+) dicitrate transport protein</fullName>
    </submittedName>
</protein>
<evidence type="ECO:0000313" key="12">
    <source>
        <dbReference type="Proteomes" id="UP000184031"/>
    </source>
</evidence>
<keyword evidence="2 7" id="KW-0813">Transport</keyword>
<dbReference type="Proteomes" id="UP000184031">
    <property type="component" value="Unassembled WGS sequence"/>
</dbReference>
<dbReference type="PANTHER" id="PTHR30442">
    <property type="entry name" value="IRON III DICITRATE TRANSPORT PROTEIN FECA"/>
    <property type="match status" value="1"/>
</dbReference>
<dbReference type="InterPro" id="IPR037066">
    <property type="entry name" value="Plug_dom_sf"/>
</dbReference>
<dbReference type="InterPro" id="IPR039426">
    <property type="entry name" value="TonB-dep_rcpt-like"/>
</dbReference>
<dbReference type="SUPFAM" id="SSF49464">
    <property type="entry name" value="Carboxypeptidase regulatory domain-like"/>
    <property type="match status" value="1"/>
</dbReference>
<accession>A0A1M7CBQ1</accession>
<dbReference type="PROSITE" id="PS52016">
    <property type="entry name" value="TONB_DEPENDENT_REC_3"/>
    <property type="match status" value="1"/>
</dbReference>
<evidence type="ECO:0000256" key="4">
    <source>
        <dbReference type="ARBA" id="ARBA00022692"/>
    </source>
</evidence>
<evidence type="ECO:0000256" key="6">
    <source>
        <dbReference type="ARBA" id="ARBA00023237"/>
    </source>
</evidence>
<dbReference type="GO" id="GO:0009279">
    <property type="term" value="C:cell outer membrane"/>
    <property type="evidence" value="ECO:0007669"/>
    <property type="project" value="UniProtKB-SubCell"/>
</dbReference>
<dbReference type="Gene3D" id="2.60.40.1120">
    <property type="entry name" value="Carboxypeptidase-like, regulatory domain"/>
    <property type="match status" value="1"/>
</dbReference>
<dbReference type="InterPro" id="IPR008969">
    <property type="entry name" value="CarboxyPept-like_regulatory"/>
</dbReference>
<dbReference type="Gene3D" id="2.170.130.10">
    <property type="entry name" value="TonB-dependent receptor, plug domain"/>
    <property type="match status" value="1"/>
</dbReference>
<feature type="domain" description="TonB-dependent receptor plug" evidence="9">
    <location>
        <begin position="130"/>
        <end position="231"/>
    </location>
</feature>
<name>A0A1M7CBQ1_9FLAO</name>
<proteinExistence type="inferred from homology"/>
<comment type="subcellular location">
    <subcellularLocation>
        <location evidence="1 7">Cell outer membrane</location>
        <topology evidence="1 7">Multi-pass membrane protein</topology>
    </subcellularLocation>
</comment>
<feature type="signal peptide" evidence="8">
    <location>
        <begin position="1"/>
        <end position="26"/>
    </location>
</feature>
<dbReference type="OrthoDB" id="9805434at2"/>
<keyword evidence="13" id="KW-1185">Reference proteome</keyword>
<evidence type="ECO:0000256" key="1">
    <source>
        <dbReference type="ARBA" id="ARBA00004571"/>
    </source>
</evidence>
<sequence length="884" mass="98561">MYRNGKGPLVLWGFMLFFLMGASAQAQERIIGKIVDADNGQPLLGAQVLLVPSNKGTITDDFGRFSILKNGGDHTLIVKYLGYQEKQVSLSSSDVDMGVIGLTRSNTTLDEVIVSASAKNFKSEFVGSNYRINPVALKNMNPLNTEEVLRTVPGVNIVGDMGLSNRPNISIRGSWGRRSKKVLLMEDGTPSAPAPYIAPGAYYNPVSDRITSVEVYKGADLLKYGPNNMYGAVNYITALPPQKPTLRLKLTGGQRNYTSGLFSYGGTWKNIGGLVEGVYKKFDGFIDNSSVEVLNLNAKIFAQLSDDQSLYFKVSGQFEDNQASLSSQTPFTFEADPTQNPLDADQFTMRRYGVDIIHKWLPNEDLSFTTKVYASDFERDWWRQVTAKVRASEVQNYVGDEIFADRYRYLQGRSFDDEDYVIVGRILNGRESTTDSRWIYRVSGIKETIKAKWEAFNAPSEFEAGINLHRETFKDVFLEADSSRWARSGRTTTDLWYRLWSANGYVRNEFHLGDLGVVPILRFEHVDMYRQNLLVLAQDPDLQGTSEGREPSVYNQFLPGITLDYPLGSGELYGSVYQGMIAPSKVFGFLVEQDGVVTNPLAGQSINMEPELSWNKELGWRGSLWANRVQGQLTYFHNASRNFYAGGRNEVFNELGKINVQGVEMALDTELFNGKGHQLHFLANVTYIHSKVMEGKLEDKDLFSQVVHGTDTQNEYIEKVNGNRNAYDVYVDTGSGETLLTDAAIDTADFPNITKSVIKFGDDGLSDAEAPYTPKVNLSLGLNYDWKGLSSGFNVHHVGKQFTEFHNFVSESADGAIGQLPSFTTIDAFVNYDFTIANSVEATVFVNGKNITDEVYRASRLNRATSGVFAGGFRQIIFGINLKM</sequence>
<dbReference type="STRING" id="1055723.SAMN05216293_3976"/>
<evidence type="ECO:0000256" key="8">
    <source>
        <dbReference type="SAM" id="SignalP"/>
    </source>
</evidence>
<dbReference type="SUPFAM" id="SSF56935">
    <property type="entry name" value="Porins"/>
    <property type="match status" value="1"/>
</dbReference>
<dbReference type="GO" id="GO:0033214">
    <property type="term" value="P:siderophore-iron import into cell"/>
    <property type="evidence" value="ECO:0007669"/>
    <property type="project" value="TreeGrafter"/>
</dbReference>
<dbReference type="Pfam" id="PF07715">
    <property type="entry name" value="Plug"/>
    <property type="match status" value="1"/>
</dbReference>
<gene>
    <name evidence="10" type="ORF">SAMN04487891_11546</name>
    <name evidence="11" type="ORF">SAMN05216293_3976</name>
</gene>
<evidence type="ECO:0000313" key="13">
    <source>
        <dbReference type="Proteomes" id="UP000198940"/>
    </source>
</evidence>
<evidence type="ECO:0000256" key="7">
    <source>
        <dbReference type="PROSITE-ProRule" id="PRU01360"/>
    </source>
</evidence>
<keyword evidence="6 7" id="KW-0998">Cell outer membrane</keyword>
<dbReference type="Gene3D" id="2.40.170.20">
    <property type="entry name" value="TonB-dependent receptor, beta-barrel domain"/>
    <property type="match status" value="1"/>
</dbReference>